<feature type="domain" description="UspA" evidence="2">
    <location>
        <begin position="7"/>
        <end position="140"/>
    </location>
</feature>
<dbReference type="EMBL" id="JAGIOO010000001">
    <property type="protein sequence ID" value="MBP2471817.1"/>
    <property type="molecule type" value="Genomic_DNA"/>
</dbReference>
<dbReference type="PRINTS" id="PR01438">
    <property type="entry name" value="UNVRSLSTRESS"/>
</dbReference>
<evidence type="ECO:0000259" key="2">
    <source>
        <dbReference type="Pfam" id="PF00582"/>
    </source>
</evidence>
<dbReference type="PANTHER" id="PTHR46553">
    <property type="entry name" value="ADENINE NUCLEOTIDE ALPHA HYDROLASES-LIKE SUPERFAMILY PROTEIN"/>
    <property type="match status" value="1"/>
</dbReference>
<evidence type="ECO:0000313" key="4">
    <source>
        <dbReference type="Proteomes" id="UP001519363"/>
    </source>
</evidence>
<evidence type="ECO:0000313" key="3">
    <source>
        <dbReference type="EMBL" id="MBP2471817.1"/>
    </source>
</evidence>
<dbReference type="Gene3D" id="3.40.50.620">
    <property type="entry name" value="HUPs"/>
    <property type="match status" value="1"/>
</dbReference>
<sequence length="160" mass="16888">MNQRQNRIVVGVDGTEAGRRALAWALGEARAHQAVLEVVHAWSFDAMTDLAFTSSEHQHEASVGLLAAELAEVTRGQTDLPPIVTHSRQGAPAGVLVKAAEDALLLVVGAHKGGLFREVLLGSVSGACVRHSRGPVVVVPPERVRVPERAEGAPPVGVMY</sequence>
<accession>A0ABS5A5E5</accession>
<dbReference type="Pfam" id="PF00582">
    <property type="entry name" value="Usp"/>
    <property type="match status" value="1"/>
</dbReference>
<comment type="caution">
    <text evidence="3">The sequence shown here is derived from an EMBL/GenBank/DDBJ whole genome shotgun (WGS) entry which is preliminary data.</text>
</comment>
<dbReference type="InterPro" id="IPR014729">
    <property type="entry name" value="Rossmann-like_a/b/a_fold"/>
</dbReference>
<name>A0ABS5A5E5_9PSEU</name>
<organism evidence="3 4">
    <name type="scientific">Crossiella equi</name>
    <dbReference type="NCBI Taxonomy" id="130796"/>
    <lineage>
        <taxon>Bacteria</taxon>
        <taxon>Bacillati</taxon>
        <taxon>Actinomycetota</taxon>
        <taxon>Actinomycetes</taxon>
        <taxon>Pseudonocardiales</taxon>
        <taxon>Pseudonocardiaceae</taxon>
        <taxon>Crossiella</taxon>
    </lineage>
</organism>
<comment type="similarity">
    <text evidence="1">Belongs to the universal stress protein A family.</text>
</comment>
<dbReference type="PANTHER" id="PTHR46553:SF3">
    <property type="entry name" value="ADENINE NUCLEOTIDE ALPHA HYDROLASES-LIKE SUPERFAMILY PROTEIN"/>
    <property type="match status" value="1"/>
</dbReference>
<dbReference type="Proteomes" id="UP001519363">
    <property type="component" value="Unassembled WGS sequence"/>
</dbReference>
<keyword evidence="4" id="KW-1185">Reference proteome</keyword>
<protein>
    <submittedName>
        <fullName evidence="3">Nucleotide-binding universal stress UspA family protein</fullName>
    </submittedName>
</protein>
<reference evidence="3 4" key="1">
    <citation type="submission" date="2021-03" db="EMBL/GenBank/DDBJ databases">
        <title>Sequencing the genomes of 1000 actinobacteria strains.</title>
        <authorList>
            <person name="Klenk H.-P."/>
        </authorList>
    </citation>
    <scope>NUCLEOTIDE SEQUENCE [LARGE SCALE GENOMIC DNA]</scope>
    <source>
        <strain evidence="3 4">DSM 44580</strain>
    </source>
</reference>
<proteinExistence type="inferred from homology"/>
<gene>
    <name evidence="3" type="ORF">JOF53_000689</name>
</gene>
<dbReference type="InterPro" id="IPR006016">
    <property type="entry name" value="UspA"/>
</dbReference>
<dbReference type="RefSeq" id="WP_209706300.1">
    <property type="nucleotide sequence ID" value="NZ_JAGIOO010000001.1"/>
</dbReference>
<dbReference type="InterPro" id="IPR006015">
    <property type="entry name" value="Universal_stress_UspA"/>
</dbReference>
<dbReference type="SUPFAM" id="SSF52402">
    <property type="entry name" value="Adenine nucleotide alpha hydrolases-like"/>
    <property type="match status" value="1"/>
</dbReference>
<dbReference type="CDD" id="cd00293">
    <property type="entry name" value="USP-like"/>
    <property type="match status" value="1"/>
</dbReference>
<evidence type="ECO:0000256" key="1">
    <source>
        <dbReference type="ARBA" id="ARBA00008791"/>
    </source>
</evidence>